<evidence type="ECO:0000313" key="2">
    <source>
        <dbReference type="EMBL" id="ALQ33483.1"/>
    </source>
</evidence>
<protein>
    <submittedName>
        <fullName evidence="2">Deoxyguanosine kinase isoform 5</fullName>
    </submittedName>
</protein>
<proteinExistence type="evidence at protein level"/>
<sequence>MAAGRLFLSRLRAPFSSMAKSPLEGVSSSRGLHAGRGPRRLSIEGNIGSTLRL</sequence>
<organism evidence="2">
    <name type="scientific">Homo sapiens</name>
    <name type="common">Human</name>
    <dbReference type="NCBI Taxonomy" id="9606"/>
    <lineage>
        <taxon>Eukaryota</taxon>
        <taxon>Metazoa</taxon>
        <taxon>Chordata</taxon>
        <taxon>Craniata</taxon>
        <taxon>Vertebrata</taxon>
        <taxon>Euteleostomi</taxon>
        <taxon>Mammalia</taxon>
        <taxon>Eutheria</taxon>
        <taxon>Euarchontoglires</taxon>
        <taxon>Primates</taxon>
        <taxon>Haplorrhini</taxon>
        <taxon>Catarrhini</taxon>
        <taxon>Hominidae</taxon>
        <taxon>Homo</taxon>
    </lineage>
</organism>
<reference evidence="2" key="1">
    <citation type="journal article" date="2016" name="Cell">
        <title>Widespread Expansion of Protein Interaction Capabilities by Alternative Splicing.</title>
        <authorList>
            <person name="Yang X."/>
            <person name="Coulombe-Huntington J."/>
            <person name="Kang S."/>
            <person name="Sheynkman G.M."/>
            <person name="Hao T."/>
            <person name="Richardson A."/>
            <person name="Sun S."/>
            <person name="Yang F."/>
            <person name="Shen Y.A."/>
            <person name="Murray R."/>
            <person name="Spirohn K."/>
            <person name="Begg B.E."/>
            <person name="Duran-Frigola M."/>
            <person name="MacWilliams A."/>
            <person name="Pevzner S.J."/>
            <person name="Zhong Q."/>
            <person name="Trigg S.A."/>
            <person name="Tam S."/>
            <person name="Ghamsari L."/>
            <person name="Sahni N."/>
            <person name="Yi S."/>
            <person name="Rodriguez M.D."/>
            <person name="Balcha D."/>
            <person name="Tan G."/>
            <person name="Costanzo M."/>
            <person name="Andrews B."/>
            <person name="Boone C."/>
            <person name="Zhou X.J."/>
            <person name="Salehi-Ashtiani K."/>
            <person name="Charloteaux B."/>
            <person name="Chen A."/>
            <person name="Calderwood M.A."/>
            <person name="Aloy P."/>
            <person name="Roth F.P."/>
            <person name="Hill D.E."/>
            <person name="Iakoucheva L.M."/>
            <person name="Xia Y."/>
            <person name="Vidal M."/>
        </authorList>
    </citation>
    <scope>NUCLEOTIDE SEQUENCE</scope>
</reference>
<keyword evidence="2" id="KW-0418">Kinase</keyword>
<comment type="interaction">
    <interactant intactId="EBI-16436767">
        <id>A0A0S2Z3T7</id>
    </interactant>
    <interactant intactId="EBI-10175124">
        <id>Q8IZU0</id>
        <label>FAM9B</label>
    </interactant>
    <organismsDiffer>false</organismsDiffer>
    <experiments>4</experiments>
</comment>
<dbReference type="AlphaFoldDB" id="A0A0S2Z3T7"/>
<dbReference type="PeptideAtlas" id="A0A0S2Z3T7"/>
<feature type="region of interest" description="Disordered" evidence="1">
    <location>
        <begin position="20"/>
        <end position="53"/>
    </location>
</feature>
<dbReference type="GO" id="GO:0016301">
    <property type="term" value="F:kinase activity"/>
    <property type="evidence" value="ECO:0007669"/>
    <property type="project" value="UniProtKB-KW"/>
</dbReference>
<name>A0A0S2Z3T7_HUMAN</name>
<keyword evidence="2" id="KW-0808">Transferase</keyword>
<dbReference type="EMBL" id="KU178025">
    <property type="protein sequence ID" value="ALQ33483.1"/>
    <property type="molecule type" value="mRNA"/>
</dbReference>
<gene>
    <name evidence="2" type="primary">DGUOK</name>
</gene>
<accession>A0A0S2Z3T7</accession>
<dbReference type="OrthoDB" id="567086at2759"/>
<evidence type="ECO:0000256" key="1">
    <source>
        <dbReference type="SAM" id="MobiDB-lite"/>
    </source>
</evidence>
<dbReference type="ChiTaRS" id="DGUOK">
    <property type="organism name" value="human"/>
</dbReference>
<dbReference type="IntAct" id="A0A0S2Z3T7">
    <property type="interactions" value="1"/>
</dbReference>